<keyword evidence="2" id="KW-1185">Reference proteome</keyword>
<dbReference type="Proteomes" id="UP000759537">
    <property type="component" value="Unassembled WGS sequence"/>
</dbReference>
<comment type="caution">
    <text evidence="1">The sequence shown here is derived from an EMBL/GenBank/DDBJ whole genome shotgun (WGS) entry which is preliminary data.</text>
</comment>
<dbReference type="AlphaFoldDB" id="A0A9P5MSX1"/>
<gene>
    <name evidence="1" type="ORF">DFH94DRAFT_845841</name>
</gene>
<dbReference type="EMBL" id="WHVB01000012">
    <property type="protein sequence ID" value="KAF8477916.1"/>
    <property type="molecule type" value="Genomic_DNA"/>
</dbReference>
<organism evidence="1 2">
    <name type="scientific">Russula ochroleuca</name>
    <dbReference type="NCBI Taxonomy" id="152965"/>
    <lineage>
        <taxon>Eukaryota</taxon>
        <taxon>Fungi</taxon>
        <taxon>Dikarya</taxon>
        <taxon>Basidiomycota</taxon>
        <taxon>Agaricomycotina</taxon>
        <taxon>Agaricomycetes</taxon>
        <taxon>Russulales</taxon>
        <taxon>Russulaceae</taxon>
        <taxon>Russula</taxon>
    </lineage>
</organism>
<evidence type="ECO:0000313" key="2">
    <source>
        <dbReference type="Proteomes" id="UP000759537"/>
    </source>
</evidence>
<sequence length="257" mass="28322">MRRGNCGGGPETLNNLRRKLRNRENGRAWLGKGKDSKMSAYNYRMQTIPDQRVREYTVHHQEHRSYPVVYRQIYTVAFTSSTTKLYPVQSALREALWSFRERNISGTQSSVLPGTGPVRAVALHLMQLSRGGISGIGGHCQSLDPGLQKPIYTLYVGGSTQPWLVSPPTIDDLRRNGLTATYGCSPLPPVTFPPGPARPPNSSPRLRQRAQIDHDPDLVPHTRVLPLPTLASTTAKAIVVVPAAIAAGTAWTPHCWC</sequence>
<proteinExistence type="predicted"/>
<accession>A0A9P5MSX1</accession>
<reference evidence="1" key="2">
    <citation type="journal article" date="2020" name="Nat. Commun.">
        <title>Large-scale genome sequencing of mycorrhizal fungi provides insights into the early evolution of symbiotic traits.</title>
        <authorList>
            <person name="Miyauchi S."/>
            <person name="Kiss E."/>
            <person name="Kuo A."/>
            <person name="Drula E."/>
            <person name="Kohler A."/>
            <person name="Sanchez-Garcia M."/>
            <person name="Morin E."/>
            <person name="Andreopoulos B."/>
            <person name="Barry K.W."/>
            <person name="Bonito G."/>
            <person name="Buee M."/>
            <person name="Carver A."/>
            <person name="Chen C."/>
            <person name="Cichocki N."/>
            <person name="Clum A."/>
            <person name="Culley D."/>
            <person name="Crous P.W."/>
            <person name="Fauchery L."/>
            <person name="Girlanda M."/>
            <person name="Hayes R.D."/>
            <person name="Keri Z."/>
            <person name="LaButti K."/>
            <person name="Lipzen A."/>
            <person name="Lombard V."/>
            <person name="Magnuson J."/>
            <person name="Maillard F."/>
            <person name="Murat C."/>
            <person name="Nolan M."/>
            <person name="Ohm R.A."/>
            <person name="Pangilinan J."/>
            <person name="Pereira M.F."/>
            <person name="Perotto S."/>
            <person name="Peter M."/>
            <person name="Pfister S."/>
            <person name="Riley R."/>
            <person name="Sitrit Y."/>
            <person name="Stielow J.B."/>
            <person name="Szollosi G."/>
            <person name="Zifcakova L."/>
            <person name="Stursova M."/>
            <person name="Spatafora J.W."/>
            <person name="Tedersoo L."/>
            <person name="Vaario L.M."/>
            <person name="Yamada A."/>
            <person name="Yan M."/>
            <person name="Wang P."/>
            <person name="Xu J."/>
            <person name="Bruns T."/>
            <person name="Baldrian P."/>
            <person name="Vilgalys R."/>
            <person name="Dunand C."/>
            <person name="Henrissat B."/>
            <person name="Grigoriev I.V."/>
            <person name="Hibbett D."/>
            <person name="Nagy L.G."/>
            <person name="Martin F.M."/>
        </authorList>
    </citation>
    <scope>NUCLEOTIDE SEQUENCE</scope>
    <source>
        <strain evidence="1">Prilba</strain>
    </source>
</reference>
<protein>
    <submittedName>
        <fullName evidence="1">Uncharacterized protein</fullName>
    </submittedName>
</protein>
<evidence type="ECO:0000313" key="1">
    <source>
        <dbReference type="EMBL" id="KAF8477916.1"/>
    </source>
</evidence>
<name>A0A9P5MSX1_9AGAM</name>
<reference evidence="1" key="1">
    <citation type="submission" date="2019-10" db="EMBL/GenBank/DDBJ databases">
        <authorList>
            <consortium name="DOE Joint Genome Institute"/>
            <person name="Kuo A."/>
            <person name="Miyauchi S."/>
            <person name="Kiss E."/>
            <person name="Drula E."/>
            <person name="Kohler A."/>
            <person name="Sanchez-Garcia M."/>
            <person name="Andreopoulos B."/>
            <person name="Barry K.W."/>
            <person name="Bonito G."/>
            <person name="Buee M."/>
            <person name="Carver A."/>
            <person name="Chen C."/>
            <person name="Cichocki N."/>
            <person name="Clum A."/>
            <person name="Culley D."/>
            <person name="Crous P.W."/>
            <person name="Fauchery L."/>
            <person name="Girlanda M."/>
            <person name="Hayes R."/>
            <person name="Keri Z."/>
            <person name="LaButti K."/>
            <person name="Lipzen A."/>
            <person name="Lombard V."/>
            <person name="Magnuson J."/>
            <person name="Maillard F."/>
            <person name="Morin E."/>
            <person name="Murat C."/>
            <person name="Nolan M."/>
            <person name="Ohm R."/>
            <person name="Pangilinan J."/>
            <person name="Pereira M."/>
            <person name="Perotto S."/>
            <person name="Peter M."/>
            <person name="Riley R."/>
            <person name="Sitrit Y."/>
            <person name="Stielow B."/>
            <person name="Szollosi G."/>
            <person name="Zifcakova L."/>
            <person name="Stursova M."/>
            <person name="Spatafora J.W."/>
            <person name="Tedersoo L."/>
            <person name="Vaario L.-M."/>
            <person name="Yamada A."/>
            <person name="Yan M."/>
            <person name="Wang P."/>
            <person name="Xu J."/>
            <person name="Bruns T."/>
            <person name="Baldrian P."/>
            <person name="Vilgalys R."/>
            <person name="Henrissat B."/>
            <person name="Grigoriev I.V."/>
            <person name="Hibbett D."/>
            <person name="Nagy L.G."/>
            <person name="Martin F.M."/>
        </authorList>
    </citation>
    <scope>NUCLEOTIDE SEQUENCE</scope>
    <source>
        <strain evidence="1">Prilba</strain>
    </source>
</reference>